<evidence type="ECO:0000256" key="5">
    <source>
        <dbReference type="ARBA" id="ARBA00022741"/>
    </source>
</evidence>
<keyword evidence="5" id="KW-0547">Nucleotide-binding</keyword>
<dbReference type="InterPro" id="IPR043129">
    <property type="entry name" value="ATPase_NBD"/>
</dbReference>
<dbReference type="Pfam" id="PF03727">
    <property type="entry name" value="Hexokinase_2"/>
    <property type="match status" value="2"/>
</dbReference>
<evidence type="ECO:0000259" key="11">
    <source>
        <dbReference type="Pfam" id="PF03727"/>
    </source>
</evidence>
<dbReference type="GO" id="GO:0001678">
    <property type="term" value="P:intracellular glucose homeostasis"/>
    <property type="evidence" value="ECO:0007669"/>
    <property type="project" value="InterPro"/>
</dbReference>
<gene>
    <name evidence="12" type="ORF">AQPE_4485</name>
</gene>
<dbReference type="RefSeq" id="WP_318348454.1">
    <property type="nucleotide sequence ID" value="NZ_AP018694.1"/>
</dbReference>
<dbReference type="Pfam" id="PF00349">
    <property type="entry name" value="Hexokinase_1"/>
    <property type="match status" value="1"/>
</dbReference>
<dbReference type="PANTHER" id="PTHR19443">
    <property type="entry name" value="HEXOKINASE"/>
    <property type="match status" value="1"/>
</dbReference>
<evidence type="ECO:0000256" key="2">
    <source>
        <dbReference type="ARBA" id="ARBA00005007"/>
    </source>
</evidence>
<dbReference type="Proteomes" id="UP001193389">
    <property type="component" value="Chromosome"/>
</dbReference>
<dbReference type="GO" id="GO:0005524">
    <property type="term" value="F:ATP binding"/>
    <property type="evidence" value="ECO:0007669"/>
    <property type="project" value="UniProtKB-KW"/>
</dbReference>
<evidence type="ECO:0000256" key="3">
    <source>
        <dbReference type="ARBA" id="ARBA00009225"/>
    </source>
</evidence>
<dbReference type="InterPro" id="IPR022673">
    <property type="entry name" value="Hexokinase_C"/>
</dbReference>
<feature type="domain" description="Hexokinase C-terminal" evidence="11">
    <location>
        <begin position="309"/>
        <end position="398"/>
    </location>
</feature>
<keyword evidence="8" id="KW-0324">Glycolysis</keyword>
<evidence type="ECO:0000256" key="1">
    <source>
        <dbReference type="ARBA" id="ARBA00004921"/>
    </source>
</evidence>
<comment type="similarity">
    <text evidence="3">Belongs to the hexokinase family.</text>
</comment>
<accession>A0A5K7SGE7</accession>
<dbReference type="InterPro" id="IPR022672">
    <property type="entry name" value="Hexokinase_N"/>
</dbReference>
<dbReference type="GO" id="GO:0005829">
    <property type="term" value="C:cytosol"/>
    <property type="evidence" value="ECO:0007669"/>
    <property type="project" value="TreeGrafter"/>
</dbReference>
<organism evidence="12 13">
    <name type="scientific">Aquipluma nitroreducens</name>
    <dbReference type="NCBI Taxonomy" id="2010828"/>
    <lineage>
        <taxon>Bacteria</taxon>
        <taxon>Pseudomonadati</taxon>
        <taxon>Bacteroidota</taxon>
        <taxon>Bacteroidia</taxon>
        <taxon>Marinilabiliales</taxon>
        <taxon>Prolixibacteraceae</taxon>
        <taxon>Aquipluma</taxon>
    </lineage>
</organism>
<dbReference type="PANTHER" id="PTHR19443:SF16">
    <property type="entry name" value="HEXOKINASE TYPE 1-RELATED"/>
    <property type="match status" value="1"/>
</dbReference>
<comment type="pathway">
    <text evidence="2">Carbohydrate metabolism.</text>
</comment>
<evidence type="ECO:0000256" key="7">
    <source>
        <dbReference type="ARBA" id="ARBA00022840"/>
    </source>
</evidence>
<dbReference type="GO" id="GO:0006006">
    <property type="term" value="P:glucose metabolic process"/>
    <property type="evidence" value="ECO:0007669"/>
    <property type="project" value="TreeGrafter"/>
</dbReference>
<dbReference type="GO" id="GO:0006096">
    <property type="term" value="P:glycolytic process"/>
    <property type="evidence" value="ECO:0007669"/>
    <property type="project" value="UniProtKB-UniPathway"/>
</dbReference>
<comment type="pathway">
    <text evidence="1">Carbohydrate degradation.</text>
</comment>
<name>A0A5K7SGE7_9BACT</name>
<evidence type="ECO:0000256" key="8">
    <source>
        <dbReference type="ARBA" id="ARBA00023152"/>
    </source>
</evidence>
<comment type="catalytic activity">
    <reaction evidence="9">
        <text>D-fructose + ATP = D-fructose 6-phosphate + ADP + H(+)</text>
        <dbReference type="Rhea" id="RHEA:16125"/>
        <dbReference type="ChEBI" id="CHEBI:15378"/>
        <dbReference type="ChEBI" id="CHEBI:30616"/>
        <dbReference type="ChEBI" id="CHEBI:37721"/>
        <dbReference type="ChEBI" id="CHEBI:61527"/>
        <dbReference type="ChEBI" id="CHEBI:456216"/>
        <dbReference type="EC" id="2.7.1.1"/>
    </reaction>
    <physiologicalReaction direction="left-to-right" evidence="9">
        <dbReference type="Rhea" id="RHEA:16126"/>
    </physiologicalReaction>
</comment>
<dbReference type="KEGG" id="anf:AQPE_4485"/>
<dbReference type="AlphaFoldDB" id="A0A5K7SGE7"/>
<evidence type="ECO:0000256" key="6">
    <source>
        <dbReference type="ARBA" id="ARBA00022777"/>
    </source>
</evidence>
<dbReference type="UniPathway" id="UPA00109">
    <property type="reaction ID" value="UER00180"/>
</dbReference>
<dbReference type="GO" id="GO:0005536">
    <property type="term" value="F:D-glucose binding"/>
    <property type="evidence" value="ECO:0007669"/>
    <property type="project" value="InterPro"/>
</dbReference>
<dbReference type="CDD" id="cd24000">
    <property type="entry name" value="ASKHA_NBD_HK"/>
    <property type="match status" value="1"/>
</dbReference>
<dbReference type="SUPFAM" id="SSF53067">
    <property type="entry name" value="Actin-like ATPase domain"/>
    <property type="match status" value="2"/>
</dbReference>
<dbReference type="EMBL" id="AP018694">
    <property type="protein sequence ID" value="BBE20294.1"/>
    <property type="molecule type" value="Genomic_DNA"/>
</dbReference>
<keyword evidence="7" id="KW-0067">ATP-binding</keyword>
<evidence type="ECO:0000259" key="10">
    <source>
        <dbReference type="Pfam" id="PF00349"/>
    </source>
</evidence>
<evidence type="ECO:0000313" key="12">
    <source>
        <dbReference type="EMBL" id="BBE20294.1"/>
    </source>
</evidence>
<sequence>MNNPFALSNSQLLEIANDLKSKIETGLQEDGTEIKCLPTYIHPKKDGITGEATVFDLGGTNFRAAVVSVGEETKITGLAEKNITEMKTAGFTETDLYNSEAEAIVQLKLPANSPIGYCFSYPAKPMLNGDAELIVWTKGVNIAGMAGKPIGAPMVEFLNDTLNAGFNGKIAVVNDTITSLFAGLANPGYDAYVGLIVGTGTNMATFFPSAYIPKIEGMEGWSGETPVNLESGNFNPPNLTKFDEEVDNYSDNKGNQRFEKAISGMYLGRIFRAVFPHDGLDVNLDAAGLSNMMNNPDQYKLEYVETAFQIYQRSAKLVAASIAGLVLNLNSAYPSVKKIQVLAEGSLFWSKVKAHDAKYVDMVNASLKELLAESGLTDTVVDISRIENANLIGAAMSVLS</sequence>
<keyword evidence="6" id="KW-0418">Kinase</keyword>
<feature type="domain" description="Hexokinase N-terminal" evidence="10">
    <location>
        <begin position="3"/>
        <end position="182"/>
    </location>
</feature>
<feature type="domain" description="Hexokinase C-terminal" evidence="11">
    <location>
        <begin position="193"/>
        <end position="275"/>
    </location>
</feature>
<proteinExistence type="inferred from homology"/>
<protein>
    <submittedName>
        <fullName evidence="12">Hexokinase</fullName>
    </submittedName>
</protein>
<dbReference type="GO" id="GO:0008865">
    <property type="term" value="F:fructokinase activity"/>
    <property type="evidence" value="ECO:0007669"/>
    <property type="project" value="TreeGrafter"/>
</dbReference>
<dbReference type="Gene3D" id="3.40.367.20">
    <property type="match status" value="2"/>
</dbReference>
<reference evidence="12" key="1">
    <citation type="journal article" date="2020" name="Int. J. Syst. Evol. Microbiol.">
        <title>Aquipluma nitroreducens gen. nov. sp. nov., a novel facultatively anaerobic bacterium isolated from a freshwater lake.</title>
        <authorList>
            <person name="Watanabe M."/>
            <person name="Kojima H."/>
            <person name="Fukui M."/>
        </authorList>
    </citation>
    <scope>NUCLEOTIDE SEQUENCE</scope>
    <source>
        <strain evidence="12">MeG22</strain>
    </source>
</reference>
<dbReference type="InterPro" id="IPR001312">
    <property type="entry name" value="Hexokinase"/>
</dbReference>
<keyword evidence="13" id="KW-1185">Reference proteome</keyword>
<evidence type="ECO:0000313" key="13">
    <source>
        <dbReference type="Proteomes" id="UP001193389"/>
    </source>
</evidence>
<keyword evidence="4" id="KW-0808">Transferase</keyword>
<dbReference type="GO" id="GO:0004340">
    <property type="term" value="F:glucokinase activity"/>
    <property type="evidence" value="ECO:0007669"/>
    <property type="project" value="TreeGrafter"/>
</dbReference>
<evidence type="ECO:0000256" key="4">
    <source>
        <dbReference type="ARBA" id="ARBA00022679"/>
    </source>
</evidence>
<evidence type="ECO:0000256" key="9">
    <source>
        <dbReference type="ARBA" id="ARBA00047905"/>
    </source>
</evidence>
<dbReference type="PRINTS" id="PR00475">
    <property type="entry name" value="HEXOKINASE"/>
</dbReference>
<dbReference type="PROSITE" id="PS51748">
    <property type="entry name" value="HEXOKINASE_2"/>
    <property type="match status" value="1"/>
</dbReference>
<dbReference type="Gene3D" id="3.30.420.40">
    <property type="match status" value="1"/>
</dbReference>